<dbReference type="EMBL" id="FNES01000002">
    <property type="protein sequence ID" value="SDI96467.1"/>
    <property type="molecule type" value="Genomic_DNA"/>
</dbReference>
<dbReference type="RefSeq" id="WP_176761438.1">
    <property type="nucleotide sequence ID" value="NZ_FNES01000002.1"/>
</dbReference>
<dbReference type="STRING" id="376427.SAMN04487954_102209"/>
<sequence>MADLDDPSSVFRCRQIANFTWVCLKGLDPMRAIGRIEAMLLARGT</sequence>
<name>A0A1G8PVI1_9GAMM</name>
<protein>
    <submittedName>
        <fullName evidence="1">Succinate dehydrogenase / fumarate reductase iron-sulfur subunit</fullName>
    </submittedName>
</protein>
<organism evidence="1 2">
    <name type="scientific">Billgrantia gudaonensis</name>
    <dbReference type="NCBI Taxonomy" id="376427"/>
    <lineage>
        <taxon>Bacteria</taxon>
        <taxon>Pseudomonadati</taxon>
        <taxon>Pseudomonadota</taxon>
        <taxon>Gammaproteobacteria</taxon>
        <taxon>Oceanospirillales</taxon>
        <taxon>Halomonadaceae</taxon>
        <taxon>Billgrantia</taxon>
    </lineage>
</organism>
<evidence type="ECO:0000313" key="1">
    <source>
        <dbReference type="EMBL" id="SDI96467.1"/>
    </source>
</evidence>
<gene>
    <name evidence="1" type="ORF">SAMN04487954_102209</name>
</gene>
<proteinExistence type="predicted"/>
<evidence type="ECO:0000313" key="2">
    <source>
        <dbReference type="Proteomes" id="UP000198525"/>
    </source>
</evidence>
<keyword evidence="2" id="KW-1185">Reference proteome</keyword>
<dbReference type="Proteomes" id="UP000198525">
    <property type="component" value="Unassembled WGS sequence"/>
</dbReference>
<accession>A0A1G8PVI1</accession>
<dbReference type="AlphaFoldDB" id="A0A1G8PVI1"/>
<reference evidence="1 2" key="1">
    <citation type="submission" date="2016-10" db="EMBL/GenBank/DDBJ databases">
        <authorList>
            <person name="de Groot N.N."/>
        </authorList>
    </citation>
    <scope>NUCLEOTIDE SEQUENCE [LARGE SCALE GENOMIC DNA]</scope>
    <source>
        <strain evidence="1 2">CGMCC 1.6133</strain>
    </source>
</reference>